<sequence>MIKKESIVPAGQVNRKELILSTILKVYAIRKEVEERAEEGRLRNVPLLGGLAMKLSSTALTKSQYNDAAAFVTATCTTKESLVLMEQITGFKSRMAVKRPLRVWLSYAGLVAPMLLIIVAEAYMFHLGVLARMPYLAIAIALVFLAAIASVVLFACLGYDAVYRRDTIEKAVWKAMHDEAVRRLKKSGAMKTHVQLTPTAKANPRE</sequence>
<feature type="transmembrane region" description="Helical" evidence="1">
    <location>
        <begin position="101"/>
        <end position="123"/>
    </location>
</feature>
<dbReference type="AlphaFoldDB" id="H8I9D2"/>
<dbReference type="STRING" id="1041930.Mtc_0789"/>
<evidence type="ECO:0000313" key="2">
    <source>
        <dbReference type="EMBL" id="AFC99550.1"/>
    </source>
</evidence>
<dbReference type="Proteomes" id="UP000005233">
    <property type="component" value="Chromosome"/>
</dbReference>
<keyword evidence="1" id="KW-0472">Membrane</keyword>
<feature type="transmembrane region" description="Helical" evidence="1">
    <location>
        <begin position="135"/>
        <end position="159"/>
    </location>
</feature>
<dbReference type="RefSeq" id="WP_014405389.1">
    <property type="nucleotide sequence ID" value="NC_017034.1"/>
</dbReference>
<gene>
    <name evidence="2" type="ordered locus">Mtc_0789</name>
</gene>
<proteinExistence type="predicted"/>
<keyword evidence="1" id="KW-0812">Transmembrane</keyword>
<reference evidence="2 3" key="1">
    <citation type="journal article" date="2012" name="J. Bacteriol.">
        <title>Complete genome sequence of a thermophilic methanogen, Methanocella conradii HZ254, isolated from Chinese rice field soil.</title>
        <authorList>
            <person name="Lu Z."/>
            <person name="Lu Y."/>
        </authorList>
    </citation>
    <scope>NUCLEOTIDE SEQUENCE [LARGE SCALE GENOMIC DNA]</scope>
    <source>
        <strain evidence="3">DSM 24694 / JCM 17849 / CGMCC 1.5162 / HZ254</strain>
    </source>
</reference>
<evidence type="ECO:0000256" key="1">
    <source>
        <dbReference type="SAM" id="Phobius"/>
    </source>
</evidence>
<keyword evidence="1" id="KW-1133">Transmembrane helix</keyword>
<dbReference type="GeneID" id="11970684"/>
<name>H8I9D2_METCZ</name>
<dbReference type="KEGG" id="mez:Mtc_0789"/>
<organism evidence="2 3">
    <name type="scientific">Methanocella conradii (strain DSM 24694 / JCM 17849 / CGMCC 1.5162 / HZ254)</name>
    <dbReference type="NCBI Taxonomy" id="1041930"/>
    <lineage>
        <taxon>Archaea</taxon>
        <taxon>Methanobacteriati</taxon>
        <taxon>Methanobacteriota</taxon>
        <taxon>Stenosarchaea group</taxon>
        <taxon>Methanomicrobia</taxon>
        <taxon>Methanocellales</taxon>
        <taxon>Methanocellaceae</taxon>
        <taxon>Methanocella</taxon>
    </lineage>
</organism>
<evidence type="ECO:0000313" key="3">
    <source>
        <dbReference type="Proteomes" id="UP000005233"/>
    </source>
</evidence>
<dbReference type="EMBL" id="CP003243">
    <property type="protein sequence ID" value="AFC99550.1"/>
    <property type="molecule type" value="Genomic_DNA"/>
</dbReference>
<dbReference type="eggNOG" id="arCOG11689">
    <property type="taxonomic scope" value="Archaea"/>
</dbReference>
<dbReference type="OrthoDB" id="377366at2157"/>
<dbReference type="HOGENOM" id="CLU_1329466_0_0_2"/>
<protein>
    <submittedName>
        <fullName evidence="2">Uncharacterized protein</fullName>
    </submittedName>
</protein>
<keyword evidence="3" id="KW-1185">Reference proteome</keyword>
<accession>H8I9D2</accession>